<evidence type="ECO:0000313" key="4">
    <source>
        <dbReference type="Proteomes" id="UP000612585"/>
    </source>
</evidence>
<evidence type="ECO:0000259" key="2">
    <source>
        <dbReference type="PROSITE" id="PS50994"/>
    </source>
</evidence>
<sequence length="338" mass="37739">MTGAYHQLRVHVSHRAAAGLAGVSRATAHRQAVLGPPRQPRPRRAPVNRLSTAERARILAVLNSDRFVDTTPIEVFATLLDEGVYLASVATLYRVLRENRQVVERRRLARHPARVRPELSATGPGQVFSWDITKLPGPNRGVYYDAYVMIDIFSRYIVGHKVATTESAALAQDFITDVFAVHGIPQVVHADRGTSMTSKKVADLLADLHVLRSHSRPHVSNDNPYSEAAFKTVKYHPSFPARFGSIQDARTFCDTFFTWYNHEHHHTGIGLHTPAAVHYGHADAIAVTRQQVLDSAWVRNPERFTRRPQPKSLRLADTAWINKPEPATNQPEALTLAA</sequence>
<feature type="region of interest" description="Disordered" evidence="1">
    <location>
        <begin position="28"/>
        <end position="47"/>
    </location>
</feature>
<dbReference type="Pfam" id="PF00665">
    <property type="entry name" value="rve"/>
    <property type="match status" value="1"/>
</dbReference>
<feature type="region of interest" description="Disordered" evidence="1">
    <location>
        <begin position="319"/>
        <end position="338"/>
    </location>
</feature>
<reference evidence="3" key="1">
    <citation type="submission" date="2021-01" db="EMBL/GenBank/DDBJ databases">
        <title>Whole genome shotgun sequence of Virgisporangium aurantiacum NBRC 16421.</title>
        <authorList>
            <person name="Komaki H."/>
            <person name="Tamura T."/>
        </authorList>
    </citation>
    <scope>NUCLEOTIDE SEQUENCE</scope>
    <source>
        <strain evidence="3">NBRC 16421</strain>
    </source>
</reference>
<dbReference type="GO" id="GO:0003676">
    <property type="term" value="F:nucleic acid binding"/>
    <property type="evidence" value="ECO:0007669"/>
    <property type="project" value="InterPro"/>
</dbReference>
<dbReference type="Proteomes" id="UP000612585">
    <property type="component" value="Unassembled WGS sequence"/>
</dbReference>
<dbReference type="GO" id="GO:0015074">
    <property type="term" value="P:DNA integration"/>
    <property type="evidence" value="ECO:0007669"/>
    <property type="project" value="InterPro"/>
</dbReference>
<accession>A0A8J3ZKD1</accession>
<name>A0A8J3ZKD1_9ACTN</name>
<organism evidence="3 4">
    <name type="scientific">Virgisporangium aurantiacum</name>
    <dbReference type="NCBI Taxonomy" id="175570"/>
    <lineage>
        <taxon>Bacteria</taxon>
        <taxon>Bacillati</taxon>
        <taxon>Actinomycetota</taxon>
        <taxon>Actinomycetes</taxon>
        <taxon>Micromonosporales</taxon>
        <taxon>Micromonosporaceae</taxon>
        <taxon>Virgisporangium</taxon>
    </lineage>
</organism>
<dbReference type="InterPro" id="IPR012337">
    <property type="entry name" value="RNaseH-like_sf"/>
</dbReference>
<keyword evidence="4" id="KW-1185">Reference proteome</keyword>
<gene>
    <name evidence="3" type="ORF">Vau01_105810</name>
</gene>
<dbReference type="AlphaFoldDB" id="A0A8J3ZKD1"/>
<comment type="caution">
    <text evidence="3">The sequence shown here is derived from an EMBL/GenBank/DDBJ whole genome shotgun (WGS) entry which is preliminary data.</text>
</comment>
<proteinExistence type="predicted"/>
<dbReference type="SUPFAM" id="SSF53098">
    <property type="entry name" value="Ribonuclease H-like"/>
    <property type="match status" value="1"/>
</dbReference>
<dbReference type="InterPro" id="IPR001584">
    <property type="entry name" value="Integrase_cat-core"/>
</dbReference>
<dbReference type="EMBL" id="BOPG01000087">
    <property type="protein sequence ID" value="GIJ63065.1"/>
    <property type="molecule type" value="Genomic_DNA"/>
</dbReference>
<evidence type="ECO:0000313" key="3">
    <source>
        <dbReference type="EMBL" id="GIJ63065.1"/>
    </source>
</evidence>
<dbReference type="PROSITE" id="PS50994">
    <property type="entry name" value="INTEGRASE"/>
    <property type="match status" value="1"/>
</dbReference>
<dbReference type="PANTHER" id="PTHR46889:SF4">
    <property type="entry name" value="TRANSPOSASE INSO FOR INSERTION SEQUENCE ELEMENT IS911B-RELATED"/>
    <property type="match status" value="1"/>
</dbReference>
<dbReference type="InterPro" id="IPR050900">
    <property type="entry name" value="Transposase_IS3/IS150/IS904"/>
</dbReference>
<protein>
    <submittedName>
        <fullName evidence="3">Transposase</fullName>
    </submittedName>
</protein>
<evidence type="ECO:0000256" key="1">
    <source>
        <dbReference type="SAM" id="MobiDB-lite"/>
    </source>
</evidence>
<dbReference type="InterPro" id="IPR036397">
    <property type="entry name" value="RNaseH_sf"/>
</dbReference>
<dbReference type="PANTHER" id="PTHR46889">
    <property type="entry name" value="TRANSPOSASE INSF FOR INSERTION SEQUENCE IS3B-RELATED"/>
    <property type="match status" value="1"/>
</dbReference>
<feature type="domain" description="Integrase catalytic" evidence="2">
    <location>
        <begin position="120"/>
        <end position="282"/>
    </location>
</feature>
<dbReference type="Gene3D" id="3.30.420.10">
    <property type="entry name" value="Ribonuclease H-like superfamily/Ribonuclease H"/>
    <property type="match status" value="1"/>
</dbReference>